<protein>
    <recommendedName>
        <fullName evidence="4">Nuclear fragile X mental retardation-interacting protein 2</fullName>
    </recommendedName>
</protein>
<feature type="region of interest" description="Disordered" evidence="1">
    <location>
        <begin position="361"/>
        <end position="388"/>
    </location>
</feature>
<dbReference type="GO" id="GO:0005654">
    <property type="term" value="C:nucleoplasm"/>
    <property type="evidence" value="ECO:0007669"/>
    <property type="project" value="TreeGrafter"/>
</dbReference>
<keyword evidence="3" id="KW-1185">Reference proteome</keyword>
<dbReference type="PANTHER" id="PTHR28333:SF2">
    <property type="entry name" value="FMR1-INTERACTING PROTEIN NUFIP2"/>
    <property type="match status" value="1"/>
</dbReference>
<evidence type="ECO:0000313" key="2">
    <source>
        <dbReference type="EMBL" id="KAJ8275897.1"/>
    </source>
</evidence>
<feature type="compositionally biased region" description="Basic residues" evidence="1">
    <location>
        <begin position="50"/>
        <end position="59"/>
    </location>
</feature>
<dbReference type="PANTHER" id="PTHR28333">
    <property type="entry name" value="NUCLEAR FRAGILE X MENTAL RETARDATION-INTERACTING PROTEIN 2"/>
    <property type="match status" value="1"/>
</dbReference>
<feature type="compositionally biased region" description="Low complexity" evidence="1">
    <location>
        <begin position="266"/>
        <end position="278"/>
    </location>
</feature>
<proteinExistence type="predicted"/>
<evidence type="ECO:0000313" key="3">
    <source>
        <dbReference type="Proteomes" id="UP001152803"/>
    </source>
</evidence>
<evidence type="ECO:0000256" key="1">
    <source>
        <dbReference type="SAM" id="MobiDB-lite"/>
    </source>
</evidence>
<name>A0A9Q1DNQ8_CONCO</name>
<feature type="region of interest" description="Disordered" evidence="1">
    <location>
        <begin position="256"/>
        <end position="285"/>
    </location>
</feature>
<reference evidence="2" key="1">
    <citation type="journal article" date="2023" name="Science">
        <title>Genome structures resolve the early diversification of teleost fishes.</title>
        <authorList>
            <person name="Parey E."/>
            <person name="Louis A."/>
            <person name="Montfort J."/>
            <person name="Bouchez O."/>
            <person name="Roques C."/>
            <person name="Iampietro C."/>
            <person name="Lluch J."/>
            <person name="Castinel A."/>
            <person name="Donnadieu C."/>
            <person name="Desvignes T."/>
            <person name="Floi Bucao C."/>
            <person name="Jouanno E."/>
            <person name="Wen M."/>
            <person name="Mejri S."/>
            <person name="Dirks R."/>
            <person name="Jansen H."/>
            <person name="Henkel C."/>
            <person name="Chen W.J."/>
            <person name="Zahm M."/>
            <person name="Cabau C."/>
            <person name="Klopp C."/>
            <person name="Thompson A.W."/>
            <person name="Robinson-Rechavi M."/>
            <person name="Braasch I."/>
            <person name="Lecointre G."/>
            <person name="Bobe J."/>
            <person name="Postlethwait J.H."/>
            <person name="Berthelot C."/>
            <person name="Roest Crollius H."/>
            <person name="Guiguen Y."/>
        </authorList>
    </citation>
    <scope>NUCLEOTIDE SEQUENCE</scope>
    <source>
        <strain evidence="2">Concon-B</strain>
    </source>
</reference>
<feature type="region of interest" description="Disordered" evidence="1">
    <location>
        <begin position="35"/>
        <end position="173"/>
    </location>
</feature>
<dbReference type="Pfam" id="PF15293">
    <property type="entry name" value="NUFIP2"/>
    <property type="match status" value="1"/>
</dbReference>
<dbReference type="OrthoDB" id="8849279at2759"/>
<organism evidence="2 3">
    <name type="scientific">Conger conger</name>
    <name type="common">Conger eel</name>
    <name type="synonym">Muraena conger</name>
    <dbReference type="NCBI Taxonomy" id="82655"/>
    <lineage>
        <taxon>Eukaryota</taxon>
        <taxon>Metazoa</taxon>
        <taxon>Chordata</taxon>
        <taxon>Craniata</taxon>
        <taxon>Vertebrata</taxon>
        <taxon>Euteleostomi</taxon>
        <taxon>Actinopterygii</taxon>
        <taxon>Neopterygii</taxon>
        <taxon>Teleostei</taxon>
        <taxon>Anguilliformes</taxon>
        <taxon>Congridae</taxon>
        <taxon>Conger</taxon>
    </lineage>
</organism>
<accession>A0A9Q1DNQ8</accession>
<dbReference type="AlphaFoldDB" id="A0A9Q1DNQ8"/>
<dbReference type="EMBL" id="JAFJMO010000005">
    <property type="protein sequence ID" value="KAJ8275897.1"/>
    <property type="molecule type" value="Genomic_DNA"/>
</dbReference>
<dbReference type="Proteomes" id="UP001152803">
    <property type="component" value="Unassembled WGS sequence"/>
</dbReference>
<dbReference type="GO" id="GO:0003723">
    <property type="term" value="F:RNA binding"/>
    <property type="evidence" value="ECO:0007669"/>
    <property type="project" value="InterPro"/>
</dbReference>
<comment type="caution">
    <text evidence="2">The sequence shown here is derived from an EMBL/GenBank/DDBJ whole genome shotgun (WGS) entry which is preliminary data.</text>
</comment>
<feature type="compositionally biased region" description="Polar residues" evidence="1">
    <location>
        <begin position="60"/>
        <end position="81"/>
    </location>
</feature>
<dbReference type="GO" id="GO:0010494">
    <property type="term" value="C:cytoplasmic stress granule"/>
    <property type="evidence" value="ECO:0007669"/>
    <property type="project" value="TreeGrafter"/>
</dbReference>
<sequence length="514" mass="54611">MAASRRERKHSLQLIQPASFILASHITNGYPCKSVLDNDGSGSENGYTTPKRRKARHSSIKSAENVSVQQEKTMQQGSAASHRQDVGPLSPEPEKLASPRLDSGRPCAKAEACTGVTRAGELQHKNSEGKATGTPSKKFEDRPGKPRLAASVTTKEDSWTLFKPPPVFPVDNSSAKIVPKISYASKVKENLNKAAQARGDTPPPQEPGRLSLVPMSALKTMTSPSFMNGPISGEGNGCLPAEPLFTTAASTVPLASPLSGGENVASSPDNDSSTTTTPVAATGEPRKSSLFVYPLTPTNMQLALPSACQVDTPAAQTNQKALGDIFRNQWGLSFINEPNAGPESKAGNAAEVTFQGRCPVATATQDSSSSPSIWKPPPFSASPEVDKQTSPLPISSVLKICPPEVPVSGGGSQTHPLGQDTLRGEIGSLSAIVFASSKDPSAEPPQACQTNSALALVKEQSQCKGFDRRCSRGSFDLKAAVVYHTKEIEYILNLQKQDPKRVIMYDETKDRPDQ</sequence>
<dbReference type="InterPro" id="IPR032747">
    <property type="entry name" value="NUFIP2"/>
</dbReference>
<gene>
    <name evidence="2" type="ORF">COCON_G00076490</name>
</gene>
<evidence type="ECO:0008006" key="4">
    <source>
        <dbReference type="Google" id="ProtNLM"/>
    </source>
</evidence>